<keyword evidence="8" id="KW-0472">Membrane</keyword>
<keyword evidence="4" id="KW-0433">Leucine-rich repeat</keyword>
<dbReference type="GO" id="GO:0005886">
    <property type="term" value="C:plasma membrane"/>
    <property type="evidence" value="ECO:0007669"/>
    <property type="project" value="UniProtKB-SubCell"/>
</dbReference>
<evidence type="ECO:0000256" key="6">
    <source>
        <dbReference type="ARBA" id="ARBA00022737"/>
    </source>
</evidence>
<dbReference type="eggNOG" id="KOG0619">
    <property type="taxonomic scope" value="Eukaryota"/>
</dbReference>
<evidence type="ECO:0000256" key="10">
    <source>
        <dbReference type="ARBA" id="ARBA00023180"/>
    </source>
</evidence>
<keyword evidence="12" id="KW-1185">Reference proteome</keyword>
<name>W9SJG2_9ROSA</name>
<dbReference type="EMBL" id="KE346352">
    <property type="protein sequence ID" value="EXC34881.1"/>
    <property type="molecule type" value="Genomic_DNA"/>
</dbReference>
<proteinExistence type="inferred from homology"/>
<dbReference type="Proteomes" id="UP000030645">
    <property type="component" value="Unassembled WGS sequence"/>
</dbReference>
<keyword evidence="5" id="KW-0812">Transmembrane</keyword>
<evidence type="ECO:0000256" key="1">
    <source>
        <dbReference type="ARBA" id="ARBA00004251"/>
    </source>
</evidence>
<keyword evidence="7" id="KW-1133">Transmembrane helix</keyword>
<evidence type="ECO:0000256" key="9">
    <source>
        <dbReference type="ARBA" id="ARBA00023170"/>
    </source>
</evidence>
<accession>W9SJG2</accession>
<organism evidence="11 12">
    <name type="scientific">Morus notabilis</name>
    <dbReference type="NCBI Taxonomy" id="981085"/>
    <lineage>
        <taxon>Eukaryota</taxon>
        <taxon>Viridiplantae</taxon>
        <taxon>Streptophyta</taxon>
        <taxon>Embryophyta</taxon>
        <taxon>Tracheophyta</taxon>
        <taxon>Spermatophyta</taxon>
        <taxon>Magnoliopsida</taxon>
        <taxon>eudicotyledons</taxon>
        <taxon>Gunneridae</taxon>
        <taxon>Pentapetalae</taxon>
        <taxon>rosids</taxon>
        <taxon>fabids</taxon>
        <taxon>Rosales</taxon>
        <taxon>Moraceae</taxon>
        <taxon>Moreae</taxon>
        <taxon>Morus</taxon>
    </lineage>
</organism>
<dbReference type="PANTHER" id="PTHR27004">
    <property type="entry name" value="RECEPTOR-LIKE PROTEIN 12 ISOFORM X1"/>
    <property type="match status" value="1"/>
</dbReference>
<gene>
    <name evidence="11" type="ORF">L484_019997</name>
</gene>
<dbReference type="InterPro" id="IPR032675">
    <property type="entry name" value="LRR_dom_sf"/>
</dbReference>
<sequence>MDGSKEFLWLLISQATDSKVRFRIASGVNKGLDYSTFPTTFLLRFLKSLVELTFLAFFNVSRNHLAGRIPQGNQLNTFDITSYMVNSELCGDPMSKKCGDPDQSSTEPSLSLGDEERDWDYSLFRDFNWLTVVIRLGSGIVVGVMVQNTTMTKKQVLWLAKKI</sequence>
<evidence type="ECO:0000256" key="5">
    <source>
        <dbReference type="ARBA" id="ARBA00022692"/>
    </source>
</evidence>
<evidence type="ECO:0000256" key="7">
    <source>
        <dbReference type="ARBA" id="ARBA00022989"/>
    </source>
</evidence>
<keyword evidence="3" id="KW-1003">Cell membrane</keyword>
<evidence type="ECO:0000313" key="12">
    <source>
        <dbReference type="Proteomes" id="UP000030645"/>
    </source>
</evidence>
<dbReference type="AlphaFoldDB" id="W9SJG2"/>
<evidence type="ECO:0000256" key="3">
    <source>
        <dbReference type="ARBA" id="ARBA00022475"/>
    </source>
</evidence>
<evidence type="ECO:0000313" key="11">
    <source>
        <dbReference type="EMBL" id="EXC34881.1"/>
    </source>
</evidence>
<keyword evidence="9" id="KW-0675">Receptor</keyword>
<evidence type="ECO:0000256" key="8">
    <source>
        <dbReference type="ARBA" id="ARBA00023136"/>
    </source>
</evidence>
<protein>
    <submittedName>
        <fullName evidence="11">Uncharacterized protein</fullName>
    </submittedName>
</protein>
<reference evidence="12" key="1">
    <citation type="submission" date="2013-01" db="EMBL/GenBank/DDBJ databases">
        <title>Draft Genome Sequence of a Mulberry Tree, Morus notabilis C.K. Schneid.</title>
        <authorList>
            <person name="He N."/>
            <person name="Zhao S."/>
        </authorList>
    </citation>
    <scope>NUCLEOTIDE SEQUENCE</scope>
</reference>
<dbReference type="STRING" id="981085.W9SJG2"/>
<keyword evidence="10" id="KW-0325">Glycoprotein</keyword>
<comment type="subcellular location">
    <subcellularLocation>
        <location evidence="1">Cell membrane</location>
        <topology evidence="1">Single-pass type I membrane protein</topology>
    </subcellularLocation>
</comment>
<dbReference type="Gene3D" id="3.80.10.10">
    <property type="entry name" value="Ribonuclease Inhibitor"/>
    <property type="match status" value="1"/>
</dbReference>
<comment type="similarity">
    <text evidence="2">Belongs to the RLP family.</text>
</comment>
<keyword evidence="6" id="KW-0677">Repeat</keyword>
<evidence type="ECO:0000256" key="2">
    <source>
        <dbReference type="ARBA" id="ARBA00009592"/>
    </source>
</evidence>
<dbReference type="PANTHER" id="PTHR27004:SF447">
    <property type="entry name" value="RECEPTOR LIKE PROTEIN 30-LIKE"/>
    <property type="match status" value="1"/>
</dbReference>
<evidence type="ECO:0000256" key="4">
    <source>
        <dbReference type="ARBA" id="ARBA00022614"/>
    </source>
</evidence>